<organism evidence="2 3">
    <name type="scientific">Arachnia rubra</name>
    <dbReference type="NCBI Taxonomy" id="1547448"/>
    <lineage>
        <taxon>Bacteria</taxon>
        <taxon>Bacillati</taxon>
        <taxon>Actinomycetota</taxon>
        <taxon>Actinomycetes</taxon>
        <taxon>Propionibacteriales</taxon>
        <taxon>Propionibacteriaceae</taxon>
        <taxon>Arachnia</taxon>
    </lineage>
</organism>
<reference evidence="2 3" key="1">
    <citation type="submission" date="2021-03" db="EMBL/GenBank/DDBJ databases">
        <title>Human Oral Microbial Genomes.</title>
        <authorList>
            <person name="Johnston C.D."/>
            <person name="Chen T."/>
            <person name="Dewhirst F.E."/>
        </authorList>
    </citation>
    <scope>NUCLEOTIDE SEQUENCE [LARGE SCALE GENOMIC DNA]</scope>
    <source>
        <strain evidence="2 3">DSMZ 100122</strain>
    </source>
</reference>
<evidence type="ECO:0000313" key="3">
    <source>
        <dbReference type="Proteomes" id="UP000678513"/>
    </source>
</evidence>
<dbReference type="EMBL" id="CP072384">
    <property type="protein sequence ID" value="QUC07413.1"/>
    <property type="molecule type" value="Genomic_DNA"/>
</dbReference>
<keyword evidence="3" id="KW-1185">Reference proteome</keyword>
<feature type="compositionally biased region" description="Acidic residues" evidence="1">
    <location>
        <begin position="89"/>
        <end position="99"/>
    </location>
</feature>
<dbReference type="RefSeq" id="WP_212321853.1">
    <property type="nucleotide sequence ID" value="NZ_AP024463.1"/>
</dbReference>
<name>A0ABX7Y3A7_9ACTN</name>
<feature type="region of interest" description="Disordered" evidence="1">
    <location>
        <begin position="80"/>
        <end position="124"/>
    </location>
</feature>
<gene>
    <name evidence="2" type="ORF">J5A65_10765</name>
</gene>
<evidence type="ECO:0000256" key="1">
    <source>
        <dbReference type="SAM" id="MobiDB-lite"/>
    </source>
</evidence>
<feature type="region of interest" description="Disordered" evidence="1">
    <location>
        <begin position="1"/>
        <end position="25"/>
    </location>
</feature>
<accession>A0ABX7Y3A7</accession>
<dbReference type="Proteomes" id="UP000678513">
    <property type="component" value="Chromosome"/>
</dbReference>
<feature type="compositionally biased region" description="Polar residues" evidence="1">
    <location>
        <begin position="1"/>
        <end position="21"/>
    </location>
</feature>
<evidence type="ECO:0000313" key="2">
    <source>
        <dbReference type="EMBL" id="QUC07413.1"/>
    </source>
</evidence>
<protein>
    <submittedName>
        <fullName evidence="2">Uncharacterized protein</fullName>
    </submittedName>
</protein>
<sequence length="124" mass="13607">MRKTMTKTSARSTVRGRSTSFAERERRLENLAVEHLVLTDKIAALEAERTEIVRKLYSEGLSRGEIAQRLAVELRAVPTRKRLTAEAATETEDSDDDGSPDGADNSSAEPGDLDEVPCENSSQS</sequence>
<proteinExistence type="predicted"/>